<dbReference type="AlphaFoldDB" id="A0A2N0BNX3"/>
<gene>
    <name evidence="1" type="ORF">CH379_017805</name>
    <name evidence="2" type="ORF">CH379_13655</name>
</gene>
<comment type="caution">
    <text evidence="2">The sequence shown here is derived from an EMBL/GenBank/DDBJ whole genome shotgun (WGS) entry which is preliminary data.</text>
</comment>
<proteinExistence type="predicted"/>
<reference evidence="2" key="1">
    <citation type="submission" date="2017-07" db="EMBL/GenBank/DDBJ databases">
        <title>Leptospira spp. isolated from tropical soils.</title>
        <authorList>
            <person name="Thibeaux R."/>
            <person name="Iraola G."/>
            <person name="Ferres I."/>
            <person name="Bierque E."/>
            <person name="Girault D."/>
            <person name="Soupe-Gilbert M.-E."/>
            <person name="Picardeau M."/>
            <person name="Goarant C."/>
        </authorList>
    </citation>
    <scope>NUCLEOTIDE SEQUENCE [LARGE SCALE GENOMIC DNA]</scope>
    <source>
        <strain evidence="2">ATI7-C-A5</strain>
    </source>
</reference>
<dbReference type="EMBL" id="NPEF01000145">
    <property type="protein sequence ID" value="PJZ92353.1"/>
    <property type="molecule type" value="Genomic_DNA"/>
</dbReference>
<name>A0A2N0BNX3_9LEPT</name>
<sequence>MKETSENDITFKKTYLEYERSGNCEALLVQIELRIRRISSYKYRLDEDGRAEVLLAFLQKLENFSRLKKERNVENLPAFANTFVSNLIRNQWKKENRILKKEPLSLNPERFLDPKSEENREEEDSFSGRFLNEAFLNSDPRGVLIFKLKHNLYLNRRDLFLLKSILLTSGNSPEAFLEQRKYKRYQIRNRELVLWEKLERSHQLLFSPQKDARFISFKTKHKWRKKLLKADSVYTYREISFWFGWKDSVIKKLYRQIRKRLKNVWSENDFFNANPERKKAA</sequence>
<accession>A0A2N0B761</accession>
<dbReference type="EMBL" id="NPEF02000025">
    <property type="protein sequence ID" value="MDV6237491.1"/>
    <property type="molecule type" value="Genomic_DNA"/>
</dbReference>
<evidence type="ECO:0000313" key="2">
    <source>
        <dbReference type="EMBL" id="PJZ92353.1"/>
    </source>
</evidence>
<dbReference type="Proteomes" id="UP000232122">
    <property type="component" value="Unassembled WGS sequence"/>
</dbReference>
<evidence type="ECO:0000313" key="3">
    <source>
        <dbReference type="Proteomes" id="UP000232122"/>
    </source>
</evidence>
<evidence type="ECO:0000313" key="1">
    <source>
        <dbReference type="EMBL" id="MDV6237491.1"/>
    </source>
</evidence>
<reference evidence="1 3" key="2">
    <citation type="journal article" date="2018" name="Microb. Genom.">
        <title>Deciphering the unexplored Leptospira diversity from soils uncovers genomic evolution to virulence.</title>
        <authorList>
            <person name="Thibeaux R."/>
            <person name="Iraola G."/>
            <person name="Ferres I."/>
            <person name="Bierque E."/>
            <person name="Girault D."/>
            <person name="Soupe-Gilbert M.E."/>
            <person name="Picardeau M."/>
            <person name="Goarant C."/>
        </authorList>
    </citation>
    <scope>NUCLEOTIDE SEQUENCE [LARGE SCALE GENOMIC DNA]</scope>
    <source>
        <strain evidence="1 3">ATI7-C-A5</strain>
    </source>
</reference>
<organism evidence="2">
    <name type="scientific">Leptospira ellisii</name>
    <dbReference type="NCBI Taxonomy" id="2023197"/>
    <lineage>
        <taxon>Bacteria</taxon>
        <taxon>Pseudomonadati</taxon>
        <taxon>Spirochaetota</taxon>
        <taxon>Spirochaetia</taxon>
        <taxon>Leptospirales</taxon>
        <taxon>Leptospiraceae</taxon>
        <taxon>Leptospira</taxon>
    </lineage>
</organism>
<protein>
    <submittedName>
        <fullName evidence="1">Sigma-70 family RNA polymerase sigma factor</fullName>
    </submittedName>
</protein>
<keyword evidence="3" id="KW-1185">Reference proteome</keyword>
<accession>A0A2N0BNX3</accession>
<dbReference type="RefSeq" id="WP_100745945.1">
    <property type="nucleotide sequence ID" value="NZ_NPEF02000025.1"/>
</dbReference>
<reference evidence="1" key="3">
    <citation type="submission" date="2023-10" db="EMBL/GenBank/DDBJ databases">
        <authorList>
            <person name="Picardeau M."/>
            <person name="Thibeaux R."/>
        </authorList>
    </citation>
    <scope>NUCLEOTIDE SEQUENCE</scope>
    <source>
        <strain evidence="1">ATI7-C-A5</strain>
    </source>
</reference>
<dbReference type="OrthoDB" id="328702at2"/>